<sequence>MVLSFHTVSTWNVSSFFARTRSNRRARGSTREQIFFAHAYPTAGRPPCSSPPTGRASSQLSSCHKARMAAAARCAPAPATAAWPRSRRRRLRCRCCEDTLGVPRRRAPADGGNGPASRDQLHFPELRPLPYPAPPPRPRRIVLVRHGQSEGNVDESAYTRVPDPLIGLTPKGRRDAEDCGRRLHRLFSDGSDGSDDWKVYFYVSPYRRTLETLRGIGLAFDARRIAGVREEPRLREQDFGNFQDREKMRAEKEVRRRYGRFFYRFPDGESAADVYDRITGFRETLRADIDIGRFQPPSPPGAPSAPEMNLVLVSHGLTLRVFLMRWYKWTVRQFEGLANFDNGGALVMQTGEGGRYSLLGHHSADELREFGLTDEMIDDQMWQSTARPGELNYNFITNGPSFFTHFN</sequence>
<organism evidence="1 2">
    <name type="scientific">Avena sativa</name>
    <name type="common">Oat</name>
    <dbReference type="NCBI Taxonomy" id="4498"/>
    <lineage>
        <taxon>Eukaryota</taxon>
        <taxon>Viridiplantae</taxon>
        <taxon>Streptophyta</taxon>
        <taxon>Embryophyta</taxon>
        <taxon>Tracheophyta</taxon>
        <taxon>Spermatophyta</taxon>
        <taxon>Magnoliopsida</taxon>
        <taxon>Liliopsida</taxon>
        <taxon>Poales</taxon>
        <taxon>Poaceae</taxon>
        <taxon>BOP clade</taxon>
        <taxon>Pooideae</taxon>
        <taxon>Poodae</taxon>
        <taxon>Poeae</taxon>
        <taxon>Poeae Chloroplast Group 1 (Aveneae type)</taxon>
        <taxon>Aveninae</taxon>
        <taxon>Avena</taxon>
    </lineage>
</organism>
<protein>
    <submittedName>
        <fullName evidence="1">Uncharacterized protein</fullName>
    </submittedName>
</protein>
<name>A0ACD5X9R6_AVESA</name>
<evidence type="ECO:0000313" key="1">
    <source>
        <dbReference type="EnsemblPlants" id="AVESA.00010b.r2.4DG0761810.1.CDS"/>
    </source>
</evidence>
<evidence type="ECO:0000313" key="2">
    <source>
        <dbReference type="Proteomes" id="UP001732700"/>
    </source>
</evidence>
<accession>A0ACD5X9R6</accession>
<reference evidence="1" key="2">
    <citation type="submission" date="2025-09" db="UniProtKB">
        <authorList>
            <consortium name="EnsemblPlants"/>
        </authorList>
    </citation>
    <scope>IDENTIFICATION</scope>
</reference>
<dbReference type="EnsemblPlants" id="AVESA.00010b.r2.4DG0761810.1">
    <property type="protein sequence ID" value="AVESA.00010b.r2.4DG0761810.1.CDS"/>
    <property type="gene ID" value="AVESA.00010b.r2.4DG0761810"/>
</dbReference>
<proteinExistence type="predicted"/>
<keyword evidence="2" id="KW-1185">Reference proteome</keyword>
<reference evidence="1" key="1">
    <citation type="submission" date="2021-05" db="EMBL/GenBank/DDBJ databases">
        <authorList>
            <person name="Scholz U."/>
            <person name="Mascher M."/>
            <person name="Fiebig A."/>
        </authorList>
    </citation>
    <scope>NUCLEOTIDE SEQUENCE [LARGE SCALE GENOMIC DNA]</scope>
</reference>
<dbReference type="Proteomes" id="UP001732700">
    <property type="component" value="Chromosome 4D"/>
</dbReference>